<accession>A0A318KPT2</accession>
<feature type="binding site" evidence="4">
    <location>
        <begin position="98"/>
        <end position="101"/>
    </location>
    <ligand>
        <name>substrate</name>
    </ligand>
</feature>
<evidence type="ECO:0000313" key="6">
    <source>
        <dbReference type="Proteomes" id="UP000247555"/>
    </source>
</evidence>
<dbReference type="InterPro" id="IPR013078">
    <property type="entry name" value="His_Pase_superF_clade-1"/>
</dbReference>
<feature type="active site" description="Proton donor/acceptor" evidence="3">
    <location>
        <position position="98"/>
    </location>
</feature>
<dbReference type="PANTHER" id="PTHR48100:SF1">
    <property type="entry name" value="HISTIDINE PHOSPHATASE FAMILY PROTEIN-RELATED"/>
    <property type="match status" value="1"/>
</dbReference>
<evidence type="ECO:0000256" key="4">
    <source>
        <dbReference type="PIRSR" id="PIRSR613078-2"/>
    </source>
</evidence>
<gene>
    <name evidence="5" type="ORF">DFR34_11547</name>
</gene>
<proteinExistence type="predicted"/>
<sequence>MLVRFVIIQRMSTSAPLRLCLVRHGETDWNAARRLQGHLDIPLNPTGHTQARQLIAGLAAHDFAGCLCSDLTRTRQTVAPLLARQPTLTVEYTPALRERHYGCFQGLTPDQARSQHPQDFALLRSGPADWRPQDGGESFVDHQHRVMDCLDALAARAAGQTWLVVTHGGVLDIIYRHVYNLPSSHPRDFLIPNAALNWLRRDADGWQIELWADTRHLQGAALDEI</sequence>
<name>A0A318KPT2_9NEIS</name>
<reference evidence="5 6" key="1">
    <citation type="submission" date="2018-05" db="EMBL/GenBank/DDBJ databases">
        <title>Genomic Encyclopedia of Type Strains, Phase IV (KMG-IV): sequencing the most valuable type-strain genomes for metagenomic binning, comparative biology and taxonomic classification.</title>
        <authorList>
            <person name="Goeker M."/>
        </authorList>
    </citation>
    <scope>NUCLEOTIDE SEQUENCE [LARGE SCALE GENOMIC DNA]</scope>
    <source>
        <strain evidence="5 6">DSM 29661</strain>
    </source>
</reference>
<dbReference type="CDD" id="cd07067">
    <property type="entry name" value="HP_PGM_like"/>
    <property type="match status" value="1"/>
</dbReference>
<dbReference type="PIRSF" id="PIRSF000709">
    <property type="entry name" value="6PFK_2-Ptase"/>
    <property type="match status" value="1"/>
</dbReference>
<comment type="caution">
    <text evidence="5">The sequence shown here is derived from an EMBL/GenBank/DDBJ whole genome shotgun (WGS) entry which is preliminary data.</text>
</comment>
<dbReference type="InterPro" id="IPR001345">
    <property type="entry name" value="PG/BPGM_mutase_AS"/>
</dbReference>
<feature type="active site" description="Tele-phosphohistidine intermediate" evidence="3">
    <location>
        <position position="24"/>
    </location>
</feature>
<dbReference type="SMART" id="SM00855">
    <property type="entry name" value="PGAM"/>
    <property type="match status" value="1"/>
</dbReference>
<feature type="binding site" evidence="4">
    <location>
        <position position="73"/>
    </location>
    <ligand>
        <name>substrate</name>
    </ligand>
</feature>
<keyword evidence="6" id="KW-1185">Reference proteome</keyword>
<protein>
    <submittedName>
        <fullName evidence="5">Phosphoglycerate mutase</fullName>
    </submittedName>
</protein>
<dbReference type="GO" id="GO:0005737">
    <property type="term" value="C:cytoplasm"/>
    <property type="evidence" value="ECO:0007669"/>
    <property type="project" value="TreeGrafter"/>
</dbReference>
<dbReference type="InterPro" id="IPR050275">
    <property type="entry name" value="PGM_Phosphatase"/>
</dbReference>
<dbReference type="PROSITE" id="PS00175">
    <property type="entry name" value="PG_MUTASE"/>
    <property type="match status" value="1"/>
</dbReference>
<keyword evidence="2" id="KW-0413">Isomerase</keyword>
<dbReference type="GO" id="GO:0016791">
    <property type="term" value="F:phosphatase activity"/>
    <property type="evidence" value="ECO:0007669"/>
    <property type="project" value="TreeGrafter"/>
</dbReference>
<dbReference type="SUPFAM" id="SSF53254">
    <property type="entry name" value="Phosphoglycerate mutase-like"/>
    <property type="match status" value="1"/>
</dbReference>
<dbReference type="Proteomes" id="UP000247555">
    <property type="component" value="Unassembled WGS sequence"/>
</dbReference>
<evidence type="ECO:0000313" key="5">
    <source>
        <dbReference type="EMBL" id="PXX77735.1"/>
    </source>
</evidence>
<dbReference type="AlphaFoldDB" id="A0A318KPT2"/>
<dbReference type="Pfam" id="PF00300">
    <property type="entry name" value="His_Phos_1"/>
    <property type="match status" value="1"/>
</dbReference>
<evidence type="ECO:0000256" key="1">
    <source>
        <dbReference type="ARBA" id="ARBA00023152"/>
    </source>
</evidence>
<evidence type="ECO:0000256" key="2">
    <source>
        <dbReference type="ARBA" id="ARBA00023235"/>
    </source>
</evidence>
<organism evidence="5 6">
    <name type="scientific">Rivihabitans pingtungensis</name>
    <dbReference type="NCBI Taxonomy" id="1054498"/>
    <lineage>
        <taxon>Bacteria</taxon>
        <taxon>Pseudomonadati</taxon>
        <taxon>Pseudomonadota</taxon>
        <taxon>Betaproteobacteria</taxon>
        <taxon>Neisseriales</taxon>
        <taxon>Aquaspirillaceae</taxon>
        <taxon>Rivihabitans</taxon>
    </lineage>
</organism>
<dbReference type="EMBL" id="QJKI01000015">
    <property type="protein sequence ID" value="PXX77735.1"/>
    <property type="molecule type" value="Genomic_DNA"/>
</dbReference>
<dbReference type="PANTHER" id="PTHR48100">
    <property type="entry name" value="BROAD-SPECIFICITY PHOSPHATASE YOR283W-RELATED"/>
    <property type="match status" value="1"/>
</dbReference>
<dbReference type="Gene3D" id="3.40.50.1240">
    <property type="entry name" value="Phosphoglycerate mutase-like"/>
    <property type="match status" value="1"/>
</dbReference>
<keyword evidence="1" id="KW-0324">Glycolysis</keyword>
<feature type="binding site" evidence="4">
    <location>
        <begin position="23"/>
        <end position="30"/>
    </location>
    <ligand>
        <name>substrate</name>
    </ligand>
</feature>
<dbReference type="InterPro" id="IPR029033">
    <property type="entry name" value="His_PPase_superfam"/>
</dbReference>
<evidence type="ECO:0000256" key="3">
    <source>
        <dbReference type="PIRSR" id="PIRSR613078-1"/>
    </source>
</evidence>